<dbReference type="AlphaFoldDB" id="A0A2D0AII8"/>
<feature type="region of interest" description="Disordered" evidence="1">
    <location>
        <begin position="383"/>
        <end position="417"/>
    </location>
</feature>
<dbReference type="RefSeq" id="WP_088391942.1">
    <property type="nucleotide sequence ID" value="NZ_MTCZ01000041.1"/>
</dbReference>
<organism evidence="2 3">
    <name type="scientific">Flavobacterium davisii</name>
    <dbReference type="NCBI Taxonomy" id="2906077"/>
    <lineage>
        <taxon>Bacteria</taxon>
        <taxon>Pseudomonadati</taxon>
        <taxon>Bacteroidota</taxon>
        <taxon>Flavobacteriia</taxon>
        <taxon>Flavobacteriales</taxon>
        <taxon>Flavobacteriaceae</taxon>
        <taxon>Flavobacterium</taxon>
    </lineage>
</organism>
<evidence type="ECO:0000256" key="1">
    <source>
        <dbReference type="SAM" id="MobiDB-lite"/>
    </source>
</evidence>
<dbReference type="EMBL" id="MTCZ01000041">
    <property type="protein sequence ID" value="OWP84335.1"/>
    <property type="molecule type" value="Genomic_DNA"/>
</dbReference>
<gene>
    <name evidence="2" type="ORF">BWK59_05795</name>
</gene>
<comment type="caution">
    <text evidence="2">The sequence shown here is derived from an EMBL/GenBank/DDBJ whole genome shotgun (WGS) entry which is preliminary data.</text>
</comment>
<evidence type="ECO:0008006" key="4">
    <source>
        <dbReference type="Google" id="ProtNLM"/>
    </source>
</evidence>
<reference evidence="2 3" key="1">
    <citation type="journal article" date="2017" name="Infect. Genet. Evol.">
        <title>Comparative genome analysis of fish pathogen Flavobacterium columnare reveals extensive sequence diversity within the species.</title>
        <authorList>
            <person name="Kayansamruaj P."/>
            <person name="Dong H.T."/>
            <person name="Hirono I."/>
            <person name="Kondo H."/>
            <person name="Senapin S."/>
            <person name="Rodkhum C."/>
        </authorList>
    </citation>
    <scope>NUCLEOTIDE SEQUENCE [LARGE SCALE GENOMIC DNA]</scope>
    <source>
        <strain evidence="2 3">1215</strain>
    </source>
</reference>
<name>A0A2D0AII8_9FLAO</name>
<dbReference type="InterPro" id="IPR009279">
    <property type="entry name" value="Portal_Mu"/>
</dbReference>
<dbReference type="Proteomes" id="UP000197768">
    <property type="component" value="Unassembled WGS sequence"/>
</dbReference>
<protein>
    <recommendedName>
        <fullName evidence="4">DUF935 family protein</fullName>
    </recommendedName>
</protein>
<evidence type="ECO:0000313" key="2">
    <source>
        <dbReference type="EMBL" id="OWP84335.1"/>
    </source>
</evidence>
<dbReference type="Pfam" id="PF06074">
    <property type="entry name" value="Portal_Mu"/>
    <property type="match status" value="1"/>
</dbReference>
<sequence>MENKEQNFIIHDLTLVAPDRNRKDIANLKTAVITAESVHYPSRVQLYDLYHDLLSMDGYLKGIVEKRINSVVNKKIKFTNSEGQEDENLTKLITSLHGRELIKKIIESELWGISGVEFKIGEEFELQEIPRKHIKPEKGIIGKSQYSISEADGFKYDDMPMVWVIGNKTNLGLLLTCSLYAVYKRGNWGDWAQYIEIFGQPVRIAYYDAYDNLTKEELRKALTESGTSLALMLPKQAQFELKDGKASNGDGKLQDTFKTACNEEMAIAILGNTETTSSSKSSGYAQSKEHGEQQDEITASDLIMVENHLNSKKFFAILKSYGFNPEGGKFAFELELNLAKLKQRLEIDTIVCEKVPIEDDYWYNTYGIPKPKNYLQLKKQMQERQKPNEVIPDKNDTKEEKQPKEKPPKGTKENVLEDKKKKRLMDGFLNILADFFDQAQH</sequence>
<accession>A0A2D0AII8</accession>
<evidence type="ECO:0000313" key="3">
    <source>
        <dbReference type="Proteomes" id="UP000197768"/>
    </source>
</evidence>
<proteinExistence type="predicted"/>
<feature type="region of interest" description="Disordered" evidence="1">
    <location>
        <begin position="274"/>
        <end position="295"/>
    </location>
</feature>